<dbReference type="Pfam" id="PF12007">
    <property type="entry name" value="DUF3501"/>
    <property type="match status" value="1"/>
</dbReference>
<evidence type="ECO:0008006" key="2">
    <source>
        <dbReference type="Google" id="ProtNLM"/>
    </source>
</evidence>
<sequence>MQPLRQITRADILPMPVYAMERADRRRQMTELKRNRRLAVGPHVMLLFESFETMLHQVHEMLYIEKGGEAQIEDELAAYNPLIPDGRSLVATMLIEIEDAERRARLLATFGGIEETVGISFDGDVVKASPELDVERTTPDGKTSSVHFLKFFFTPAQIEVFRKPGTRVVIGVRHPNYDHMAALPEAVRSELARDFA</sequence>
<protein>
    <recommendedName>
        <fullName evidence="2">DUF3501 domain-containing protein</fullName>
    </recommendedName>
</protein>
<accession>A0A380TK83</accession>
<reference evidence="1" key="1">
    <citation type="submission" date="2018-07" db="EMBL/GenBank/DDBJ databases">
        <authorList>
            <person name="Quirk P.G."/>
            <person name="Krulwich T.A."/>
        </authorList>
    </citation>
    <scope>NUCLEOTIDE SEQUENCE</scope>
</reference>
<organism evidence="1">
    <name type="scientific">metagenome</name>
    <dbReference type="NCBI Taxonomy" id="256318"/>
    <lineage>
        <taxon>unclassified sequences</taxon>
        <taxon>metagenomes</taxon>
    </lineage>
</organism>
<proteinExistence type="predicted"/>
<dbReference type="EMBL" id="UIDG01000647">
    <property type="protein sequence ID" value="SUS08865.1"/>
    <property type="molecule type" value="Genomic_DNA"/>
</dbReference>
<dbReference type="AlphaFoldDB" id="A0A380TK83"/>
<name>A0A380TK83_9ZZZZ</name>
<gene>
    <name evidence="1" type="ORF">DF3PB_910008</name>
</gene>
<dbReference type="InterPro" id="IPR021890">
    <property type="entry name" value="DUF3501"/>
</dbReference>
<evidence type="ECO:0000313" key="1">
    <source>
        <dbReference type="EMBL" id="SUS08865.1"/>
    </source>
</evidence>